<proteinExistence type="predicted"/>
<comment type="caution">
    <text evidence="5">The sequence shown here is derived from an EMBL/GenBank/DDBJ whole genome shotgun (WGS) entry which is preliminary data.</text>
</comment>
<evidence type="ECO:0000256" key="1">
    <source>
        <dbReference type="ARBA" id="ARBA00001946"/>
    </source>
</evidence>
<name>X1D548_9ZZZZ</name>
<dbReference type="InterPro" id="IPR011856">
    <property type="entry name" value="tRNA_endonuc-like_dom_sf"/>
</dbReference>
<gene>
    <name evidence="5" type="ORF">S01H4_56652</name>
</gene>
<accession>X1D548</accession>
<dbReference type="AlphaFoldDB" id="X1D548"/>
<dbReference type="GO" id="GO:0016788">
    <property type="term" value="F:hydrolase activity, acting on ester bonds"/>
    <property type="evidence" value="ECO:0007669"/>
    <property type="project" value="InterPro"/>
</dbReference>
<evidence type="ECO:0000313" key="5">
    <source>
        <dbReference type="EMBL" id="GAH15337.1"/>
    </source>
</evidence>
<keyword evidence="2" id="KW-0540">Nuclease</keyword>
<evidence type="ECO:0000259" key="4">
    <source>
        <dbReference type="Pfam" id="PF08774"/>
    </source>
</evidence>
<protein>
    <recommendedName>
        <fullName evidence="4">VRR-NUC domain-containing protein</fullName>
    </recommendedName>
</protein>
<keyword evidence="3" id="KW-0378">Hydrolase</keyword>
<organism evidence="5">
    <name type="scientific">marine sediment metagenome</name>
    <dbReference type="NCBI Taxonomy" id="412755"/>
    <lineage>
        <taxon>unclassified sequences</taxon>
        <taxon>metagenomes</taxon>
        <taxon>ecological metagenomes</taxon>
    </lineage>
</organism>
<dbReference type="GO" id="GO:0003676">
    <property type="term" value="F:nucleic acid binding"/>
    <property type="evidence" value="ECO:0007669"/>
    <property type="project" value="InterPro"/>
</dbReference>
<evidence type="ECO:0000256" key="3">
    <source>
        <dbReference type="ARBA" id="ARBA00022801"/>
    </source>
</evidence>
<evidence type="ECO:0000256" key="2">
    <source>
        <dbReference type="ARBA" id="ARBA00022722"/>
    </source>
</evidence>
<sequence>MNRRESIVKTEALNSGWEVLSKGYPDLLLYKEETNEAIFIEVKSKLAKDKNERGGELTPEQKRMHQILKKLGLTVTTIHIK</sequence>
<feature type="domain" description="VRR-NUC" evidence="4">
    <location>
        <begin position="17"/>
        <end position="78"/>
    </location>
</feature>
<dbReference type="EMBL" id="BART01032849">
    <property type="protein sequence ID" value="GAH15337.1"/>
    <property type="molecule type" value="Genomic_DNA"/>
</dbReference>
<comment type="cofactor">
    <cofactor evidence="1">
        <name>Mg(2+)</name>
        <dbReference type="ChEBI" id="CHEBI:18420"/>
    </cofactor>
</comment>
<dbReference type="InterPro" id="IPR014883">
    <property type="entry name" value="VRR_NUC"/>
</dbReference>
<reference evidence="5" key="1">
    <citation type="journal article" date="2014" name="Front. Microbiol.">
        <title>High frequency of phylogenetically diverse reductive dehalogenase-homologous genes in deep subseafloor sedimentary metagenomes.</title>
        <authorList>
            <person name="Kawai M."/>
            <person name="Futagami T."/>
            <person name="Toyoda A."/>
            <person name="Takaki Y."/>
            <person name="Nishi S."/>
            <person name="Hori S."/>
            <person name="Arai W."/>
            <person name="Tsubouchi T."/>
            <person name="Morono Y."/>
            <person name="Uchiyama I."/>
            <person name="Ito T."/>
            <person name="Fujiyama A."/>
            <person name="Inagaki F."/>
            <person name="Takami H."/>
        </authorList>
    </citation>
    <scope>NUCLEOTIDE SEQUENCE</scope>
    <source>
        <strain evidence="5">Expedition CK06-06</strain>
    </source>
</reference>
<dbReference type="GO" id="GO:0004518">
    <property type="term" value="F:nuclease activity"/>
    <property type="evidence" value="ECO:0007669"/>
    <property type="project" value="UniProtKB-KW"/>
</dbReference>
<dbReference type="Gene3D" id="3.40.1350.10">
    <property type="match status" value="1"/>
</dbReference>
<dbReference type="Pfam" id="PF08774">
    <property type="entry name" value="VRR_NUC"/>
    <property type="match status" value="1"/>
</dbReference>